<proteinExistence type="predicted"/>
<comment type="caution">
    <text evidence="1">The sequence shown here is derived from an EMBL/GenBank/DDBJ whole genome shotgun (WGS) entry which is preliminary data.</text>
</comment>
<evidence type="ECO:0000313" key="2">
    <source>
        <dbReference type="Proteomes" id="UP000674270"/>
    </source>
</evidence>
<accession>A0A8I2AND2</accession>
<dbReference type="EMBL" id="JAGKLY010000003">
    <property type="protein sequence ID" value="MBQ0268575.1"/>
    <property type="molecule type" value="Genomic_DNA"/>
</dbReference>
<dbReference type="Proteomes" id="UP000674270">
    <property type="component" value="Unassembled WGS sequence"/>
</dbReference>
<dbReference type="AlphaFoldDB" id="A0A8I2AND2"/>
<name>A0A8I2AND2_9GAMM</name>
<protein>
    <submittedName>
        <fullName evidence="1">Uncharacterized protein</fullName>
    </submittedName>
</protein>
<evidence type="ECO:0000313" key="1">
    <source>
        <dbReference type="EMBL" id="MBQ0268575.1"/>
    </source>
</evidence>
<gene>
    <name evidence="1" type="ORF">J7T18_09720</name>
</gene>
<reference evidence="1" key="1">
    <citation type="submission" date="2021-03" db="EMBL/GenBank/DDBJ databases">
        <authorList>
            <person name="Stanton E."/>
        </authorList>
    </citation>
    <scope>NUCLEOTIDE SEQUENCE</scope>
    <source>
        <strain evidence="1">2020EL-00113</strain>
    </source>
</reference>
<dbReference type="RefSeq" id="WP_210848422.1">
    <property type="nucleotide sequence ID" value="NZ_JAGKLY010000003.1"/>
</dbReference>
<sequence>MTPFFIEALAYVHLYLTVPDDAATAAVVEVPAMAKEDAFEALLLYLSESLLELLYKFAELDVLLGLYLLELDEYPVPIRQVLLADIQLLPQGIPFLQFLAEAGKEKDKLKITTDTDVKIIFLARPIPSP</sequence>
<organism evidence="1 2">
    <name type="scientific">Providencia huaxiensis</name>
    <dbReference type="NCBI Taxonomy" id="2027290"/>
    <lineage>
        <taxon>Bacteria</taxon>
        <taxon>Pseudomonadati</taxon>
        <taxon>Pseudomonadota</taxon>
        <taxon>Gammaproteobacteria</taxon>
        <taxon>Enterobacterales</taxon>
        <taxon>Morganellaceae</taxon>
        <taxon>Providencia</taxon>
    </lineage>
</organism>